<dbReference type="InterPro" id="IPR053184">
    <property type="entry name" value="FeoA-like"/>
</dbReference>
<dbReference type="SUPFAM" id="SSF50037">
    <property type="entry name" value="C-terminal domain of transcriptional repressors"/>
    <property type="match status" value="1"/>
</dbReference>
<dbReference type="InterPro" id="IPR038157">
    <property type="entry name" value="FeoA_core_dom"/>
</dbReference>
<dbReference type="PANTHER" id="PTHR43151">
    <property type="entry name" value="FEOA FAMILY PROTEIN"/>
    <property type="match status" value="1"/>
</dbReference>
<proteinExistence type="predicted"/>
<sequence length="75" mass="8293">MEREVNMPISMGMVGSSYTIKKVSGNSDVRSHLHSMGFNEGTSVKLITQLNGDVIVHVKESRVAINKEQARHILV</sequence>
<dbReference type="PANTHER" id="PTHR43151:SF1">
    <property type="entry name" value="SSR2333 PROTEIN"/>
    <property type="match status" value="1"/>
</dbReference>
<evidence type="ECO:0000313" key="4">
    <source>
        <dbReference type="Proteomes" id="UP000016491"/>
    </source>
</evidence>
<reference evidence="3 4" key="1">
    <citation type="submission" date="2013-07" db="EMBL/GenBank/DDBJ databases">
        <authorList>
            <person name="Weinstock G."/>
            <person name="Sodergren E."/>
            <person name="Wylie T."/>
            <person name="Fulton L."/>
            <person name="Fulton R."/>
            <person name="Fronick C."/>
            <person name="O'Laughlin M."/>
            <person name="Godfrey J."/>
            <person name="Miner T."/>
            <person name="Herter B."/>
            <person name="Appelbaum E."/>
            <person name="Cordes M."/>
            <person name="Lek S."/>
            <person name="Wollam A."/>
            <person name="Pepin K.H."/>
            <person name="Palsikar V.B."/>
            <person name="Mitreva M."/>
            <person name="Wilson R.K."/>
        </authorList>
    </citation>
    <scope>NUCLEOTIDE SEQUENCE [LARGE SCALE GENOMIC DNA]</scope>
    <source>
        <strain evidence="3 4">ATCC 14940</strain>
    </source>
</reference>
<dbReference type="SMART" id="SM00899">
    <property type="entry name" value="FeoA"/>
    <property type="match status" value="1"/>
</dbReference>
<dbReference type="AlphaFoldDB" id="A0ABC9U3J6"/>
<dbReference type="Pfam" id="PF04023">
    <property type="entry name" value="FeoA"/>
    <property type="match status" value="1"/>
</dbReference>
<evidence type="ECO:0000259" key="2">
    <source>
        <dbReference type="SMART" id="SM00899"/>
    </source>
</evidence>
<dbReference type="InterPro" id="IPR007167">
    <property type="entry name" value="Fe-transptr_FeoA-like"/>
</dbReference>
<organism evidence="3 4">
    <name type="scientific">[Clostridium] symbiosum ATCC 14940</name>
    <dbReference type="NCBI Taxonomy" id="411472"/>
    <lineage>
        <taxon>Bacteria</taxon>
        <taxon>Bacillati</taxon>
        <taxon>Bacillota</taxon>
        <taxon>Clostridia</taxon>
        <taxon>Lachnospirales</taxon>
        <taxon>Lachnospiraceae</taxon>
        <taxon>Otoolea</taxon>
    </lineage>
</organism>
<evidence type="ECO:0000256" key="1">
    <source>
        <dbReference type="ARBA" id="ARBA00023004"/>
    </source>
</evidence>
<feature type="domain" description="Ferrous iron transporter FeoA-like" evidence="2">
    <location>
        <begin position="7"/>
        <end position="75"/>
    </location>
</feature>
<name>A0ABC9U3J6_CLOSY</name>
<comment type="caution">
    <text evidence="3">The sequence shown here is derived from an EMBL/GenBank/DDBJ whole genome shotgun (WGS) entry which is preliminary data.</text>
</comment>
<dbReference type="Proteomes" id="UP000016491">
    <property type="component" value="Unassembled WGS sequence"/>
</dbReference>
<dbReference type="EMBL" id="AWSU01000019">
    <property type="protein sequence ID" value="ERI80549.1"/>
    <property type="molecule type" value="Genomic_DNA"/>
</dbReference>
<evidence type="ECO:0000313" key="3">
    <source>
        <dbReference type="EMBL" id="ERI80549.1"/>
    </source>
</evidence>
<dbReference type="Gene3D" id="2.30.30.90">
    <property type="match status" value="1"/>
</dbReference>
<dbReference type="InterPro" id="IPR008988">
    <property type="entry name" value="Transcriptional_repressor_C"/>
</dbReference>
<keyword evidence="1" id="KW-0408">Iron</keyword>
<gene>
    <name evidence="3" type="ORF">CLOSYM_00211</name>
</gene>
<accession>A0ABC9U3J6</accession>
<protein>
    <submittedName>
        <fullName evidence="3">FeoA domain protein</fullName>
    </submittedName>
</protein>